<proteinExistence type="predicted"/>
<dbReference type="EMBL" id="CP130946">
    <property type="protein sequence ID" value="XRP72349.1"/>
    <property type="molecule type" value="Genomic_DNA"/>
</dbReference>
<protein>
    <submittedName>
        <fullName evidence="1">Uncharacterized protein</fullName>
    </submittedName>
</protein>
<organism evidence="1 2">
    <name type="scientific">Acidithiobacillus ferruginosus</name>
    <dbReference type="NCBI Taxonomy" id="3063951"/>
    <lineage>
        <taxon>Bacteria</taxon>
        <taxon>Pseudomonadati</taxon>
        <taxon>Pseudomonadota</taxon>
        <taxon>Acidithiobacillia</taxon>
        <taxon>Acidithiobacillales</taxon>
        <taxon>Acidithiobacillaceae</taxon>
        <taxon>Acidithiobacillus</taxon>
    </lineage>
</organism>
<evidence type="ECO:0000313" key="1">
    <source>
        <dbReference type="EMBL" id="XRP72349.1"/>
    </source>
</evidence>
<gene>
    <name evidence="1" type="ORF">HF292_011135</name>
</gene>
<evidence type="ECO:0000313" key="2">
    <source>
        <dbReference type="Proteomes" id="UP001196097"/>
    </source>
</evidence>
<sequence length="198" mass="21530">MADEPVAQQVPRRNWRKGWLWPFVAFLAMLLFTLLWLGVFRQATVDRASMGPYLYVYEPFAGRYPDMVKARESLKKRLLSAGLKPASAMTLVEQEQGGQSAAVKARVGVLVNPGSPVPAGLQQGVWPRQMAVSVEVNAYHAVASLKAYSALKAWLKARGLSAHYPLLEIIGPGDRYRLLMSSSAPTAGGAAPAVSPRP</sequence>
<name>A0ACD5IIP6_9PROT</name>
<accession>A0ACD5IIP6</accession>
<dbReference type="Proteomes" id="UP001196097">
    <property type="component" value="Chromosome"/>
</dbReference>
<keyword evidence="2" id="KW-1185">Reference proteome</keyword>
<reference evidence="1 2" key="1">
    <citation type="journal article" date="2021" name="ISME J.">
        <title>Genomic evolution of the class Acidithiobacillia: deep-branching Proteobacteria living in extreme acidic conditions.</title>
        <authorList>
            <person name="Moya-Beltran A."/>
            <person name="Beard S."/>
            <person name="Rojas-Villalobos C."/>
            <person name="Issotta F."/>
            <person name="Gallardo Y."/>
            <person name="Ulloa R."/>
            <person name="Giaveno A."/>
            <person name="Degli Esposti M."/>
            <person name="Johnson D.B."/>
            <person name="Quatrini R."/>
        </authorList>
    </citation>
    <scope>NUCLEOTIDE SEQUENCE [LARGE SCALE GENOMIC DNA]</scope>
    <source>
        <strain evidence="1 2">CF3</strain>
    </source>
</reference>